<evidence type="ECO:0000313" key="3">
    <source>
        <dbReference type="Proteomes" id="UP000035682"/>
    </source>
</evidence>
<dbReference type="EMBL" id="LN609396">
    <property type="protein sequence ID" value="CEF59929.1"/>
    <property type="molecule type" value="Genomic_DNA"/>
</dbReference>
<dbReference type="CTD" id="36384740"/>
<accession>A0A090KRC3</accession>
<gene>
    <name evidence="2 4 5" type="ORF">SRAE_X000167200</name>
</gene>
<evidence type="ECO:0000313" key="5">
    <source>
        <dbReference type="WormBase" id="SRAE_X000167200"/>
    </source>
</evidence>
<reference evidence="4" key="3">
    <citation type="submission" date="2020-12" db="UniProtKB">
        <authorList>
            <consortium name="WormBaseParasite"/>
        </authorList>
    </citation>
    <scope>IDENTIFICATION</scope>
</reference>
<protein>
    <submittedName>
        <fullName evidence="2 4">Uncharacterized protein</fullName>
    </submittedName>
</protein>
<dbReference type="GeneID" id="36384740"/>
<organism evidence="2">
    <name type="scientific">Strongyloides ratti</name>
    <name type="common">Parasitic roundworm</name>
    <dbReference type="NCBI Taxonomy" id="34506"/>
    <lineage>
        <taxon>Eukaryota</taxon>
        <taxon>Metazoa</taxon>
        <taxon>Ecdysozoa</taxon>
        <taxon>Nematoda</taxon>
        <taxon>Chromadorea</taxon>
        <taxon>Rhabditida</taxon>
        <taxon>Tylenchina</taxon>
        <taxon>Panagrolaimomorpha</taxon>
        <taxon>Strongyloidoidea</taxon>
        <taxon>Strongyloididae</taxon>
        <taxon>Strongyloides</taxon>
    </lineage>
</organism>
<dbReference type="WormBase" id="SRAE_X000167200">
    <property type="protein sequence ID" value="SRP11230"/>
    <property type="gene ID" value="WBGene00267246"/>
</dbReference>
<feature type="signal peptide" evidence="1">
    <location>
        <begin position="1"/>
        <end position="18"/>
    </location>
</feature>
<evidence type="ECO:0000313" key="4">
    <source>
        <dbReference type="WBParaSite" id="SRAE_X000167200.1"/>
    </source>
</evidence>
<dbReference type="RefSeq" id="XP_024499140.1">
    <property type="nucleotide sequence ID" value="XM_024651607.1"/>
</dbReference>
<name>A0A090KRC3_STRRB</name>
<keyword evidence="1" id="KW-0732">Signal</keyword>
<keyword evidence="3" id="KW-1185">Reference proteome</keyword>
<sequence>MLFSLLSVATLAISSSYGYMNDGTQQNVGEYVSPYDNDPTIQSHNLNFYNSYVQTHPYQPNFHHDHIEEPLHDDLYDHIDFHHFPGNFNFGHFGIHAPPPKSPYEFCFRPIYLPIVRSNHHFVNFCAKYARHINRAPQHPKTPIDMDVVEGSGMDGIL</sequence>
<proteinExistence type="predicted"/>
<dbReference type="AlphaFoldDB" id="A0A090KRC3"/>
<dbReference type="WBParaSite" id="SRAE_X000167200.1">
    <property type="protein sequence ID" value="SRAE_X000167200.1"/>
    <property type="gene ID" value="WBGene00267246"/>
</dbReference>
<reference evidence="3" key="2">
    <citation type="submission" date="2014-09" db="EMBL/GenBank/DDBJ databases">
        <authorList>
            <person name="Martin A.A."/>
        </authorList>
    </citation>
    <scope>NUCLEOTIDE SEQUENCE</scope>
    <source>
        <strain evidence="3">ED321</strain>
    </source>
</reference>
<feature type="chain" id="PRO_5015030002" evidence="1">
    <location>
        <begin position="19"/>
        <end position="158"/>
    </location>
</feature>
<evidence type="ECO:0000256" key="1">
    <source>
        <dbReference type="SAM" id="SignalP"/>
    </source>
</evidence>
<dbReference type="Proteomes" id="UP000035682">
    <property type="component" value="Unplaced"/>
</dbReference>
<evidence type="ECO:0000313" key="2">
    <source>
        <dbReference type="EMBL" id="CEF59929.1"/>
    </source>
</evidence>
<reference evidence="2" key="1">
    <citation type="submission" date="2014-09" db="EMBL/GenBank/DDBJ databases">
        <authorList>
            <person name="Aslett A.Martin."/>
        </authorList>
    </citation>
    <scope>NUCLEOTIDE SEQUENCE</scope>
    <source>
        <strain evidence="2">ED321 Heterogonic</strain>
    </source>
</reference>